<proteinExistence type="predicted"/>
<reference evidence="1 2" key="1">
    <citation type="submission" date="2022-05" db="EMBL/GenBank/DDBJ databases">
        <title>Genome Sequencing of Bee-Associated Microbes.</title>
        <authorList>
            <person name="Dunlap C."/>
        </authorList>
    </citation>
    <scope>NUCLEOTIDE SEQUENCE [LARGE SCALE GENOMIC DNA]</scope>
    <source>
        <strain evidence="1 2">NRRL B-23120</strain>
    </source>
</reference>
<comment type="caution">
    <text evidence="1">The sequence shown here is derived from an EMBL/GenBank/DDBJ whole genome shotgun (WGS) entry which is preliminary data.</text>
</comment>
<dbReference type="Gene3D" id="2.40.50.1020">
    <property type="entry name" value="LytTr DNA-binding domain"/>
    <property type="match status" value="1"/>
</dbReference>
<protein>
    <submittedName>
        <fullName evidence="1">LytTR family transcriptional regulator DNA-binding domain-containing protein</fullName>
    </submittedName>
</protein>
<evidence type="ECO:0000313" key="2">
    <source>
        <dbReference type="Proteomes" id="UP001527202"/>
    </source>
</evidence>
<dbReference type="EMBL" id="JAMDMJ010000055">
    <property type="protein sequence ID" value="MCY9599852.1"/>
    <property type="molecule type" value="Genomic_DNA"/>
</dbReference>
<gene>
    <name evidence="1" type="ORF">M5X16_29310</name>
</gene>
<keyword evidence="1" id="KW-0238">DNA-binding</keyword>
<sequence>MNQKLESEKAIKPIGPLVSNIKGTKKVKVINMSIIKFVREALFNKVGSLLCESDVLEIAEKVNSEYKPRTIMTVEDNALIWIDINDILFVDKPGKETMVHTITKTYKYHDKHLDLIGMISEEEGFLFVDKRLAINIPKIKKFDSKLRNIYFTEADYTKHPFVAGIQDRVIRDFLKTHLSKDMDVCNDRFEYSPIGIKKTTFH</sequence>
<keyword evidence="2" id="KW-1185">Reference proteome</keyword>
<accession>A0ABT4FMZ7</accession>
<dbReference type="GeneID" id="95376081"/>
<evidence type="ECO:0000313" key="1">
    <source>
        <dbReference type="EMBL" id="MCY9599852.1"/>
    </source>
</evidence>
<dbReference type="Proteomes" id="UP001527202">
    <property type="component" value="Unassembled WGS sequence"/>
</dbReference>
<dbReference type="RefSeq" id="WP_129112490.1">
    <property type="nucleotide sequence ID" value="NZ_CP026520.1"/>
</dbReference>
<organism evidence="1 2">
    <name type="scientific">Paenibacillus chitinolyticus</name>
    <dbReference type="NCBI Taxonomy" id="79263"/>
    <lineage>
        <taxon>Bacteria</taxon>
        <taxon>Bacillati</taxon>
        <taxon>Bacillota</taxon>
        <taxon>Bacilli</taxon>
        <taxon>Bacillales</taxon>
        <taxon>Paenibacillaceae</taxon>
        <taxon>Paenibacillus</taxon>
    </lineage>
</organism>
<name>A0ABT4FMZ7_9BACL</name>
<dbReference type="GO" id="GO:0003677">
    <property type="term" value="F:DNA binding"/>
    <property type="evidence" value="ECO:0007669"/>
    <property type="project" value="UniProtKB-KW"/>
</dbReference>